<keyword evidence="1" id="KW-0472">Membrane</keyword>
<dbReference type="AlphaFoldDB" id="A0A6A9QQK9"/>
<protein>
    <submittedName>
        <fullName evidence="2">Uncharacterized protein</fullName>
    </submittedName>
</protein>
<keyword evidence="3" id="KW-1185">Reference proteome</keyword>
<reference evidence="2 3" key="1">
    <citation type="submission" date="2019-10" db="EMBL/GenBank/DDBJ databases">
        <title>Sequencing and Assembly of Multiple Reported Metal-Biooxidizing Members of the Extremely Thermoacidophilic Archaeal Family Sulfolobaceae.</title>
        <authorList>
            <person name="Counts J.A."/>
            <person name="Kelly R.M."/>
        </authorList>
    </citation>
    <scope>NUCLEOTIDE SEQUENCE [LARGE SCALE GENOMIC DNA]</scope>
    <source>
        <strain evidence="2 3">DSM 6482</strain>
    </source>
</reference>
<dbReference type="EMBL" id="WGGD01000005">
    <property type="protein sequence ID" value="MUN30058.1"/>
    <property type="molecule type" value="Genomic_DNA"/>
</dbReference>
<evidence type="ECO:0000313" key="2">
    <source>
        <dbReference type="EMBL" id="MUN30058.1"/>
    </source>
</evidence>
<accession>A0A6A9QQK9</accession>
<organism evidence="2 3">
    <name type="scientific">Sulfuracidifex metallicus DSM 6482 = JCM 9184</name>
    <dbReference type="NCBI Taxonomy" id="523847"/>
    <lineage>
        <taxon>Archaea</taxon>
        <taxon>Thermoproteota</taxon>
        <taxon>Thermoprotei</taxon>
        <taxon>Sulfolobales</taxon>
        <taxon>Sulfolobaceae</taxon>
        <taxon>Sulfuracidifex</taxon>
    </lineage>
</organism>
<feature type="transmembrane region" description="Helical" evidence="1">
    <location>
        <begin position="7"/>
        <end position="28"/>
    </location>
</feature>
<proteinExistence type="predicted"/>
<evidence type="ECO:0000313" key="3">
    <source>
        <dbReference type="Proteomes" id="UP000470772"/>
    </source>
</evidence>
<dbReference type="OrthoDB" id="45406at2157"/>
<gene>
    <name evidence="2" type="ORF">GC250_11610</name>
</gene>
<name>A0A6A9QQK9_SULME</name>
<keyword evidence="1" id="KW-0812">Transmembrane</keyword>
<keyword evidence="1" id="KW-1133">Transmembrane helix</keyword>
<dbReference type="Proteomes" id="UP000470772">
    <property type="component" value="Unassembled WGS sequence"/>
</dbReference>
<sequence length="218" mass="24993">MVRSMNLKNLFLILIIILIISASLYFIFNHKQSQHNLGSITSNSTIGQNSTELDYAKKILIDAKETYLNAIKENKTGIYLIYEPYSNFSKEFILNATFINGSTVVIGHTLYKFLILHVYYENFDYIPQKIQVNGIKVELLPNPSTVTYTGGEAYHYLITYDNKTYNVTLYSIGFVEASYYLTASTQKIGNLYIVQITTTKELDNTAYADELWLILIRP</sequence>
<evidence type="ECO:0000256" key="1">
    <source>
        <dbReference type="SAM" id="Phobius"/>
    </source>
</evidence>
<comment type="caution">
    <text evidence="2">The sequence shown here is derived from an EMBL/GenBank/DDBJ whole genome shotgun (WGS) entry which is preliminary data.</text>
</comment>